<dbReference type="SUPFAM" id="SSF55874">
    <property type="entry name" value="ATPase domain of HSP90 chaperone/DNA topoisomerase II/histidine kinase"/>
    <property type="match status" value="1"/>
</dbReference>
<dbReference type="AlphaFoldDB" id="A0A2U2BRT9"/>
<dbReference type="Gene3D" id="1.10.287.130">
    <property type="match status" value="1"/>
</dbReference>
<dbReference type="InterPro" id="IPR036097">
    <property type="entry name" value="HisK_dim/P_sf"/>
</dbReference>
<dbReference type="GO" id="GO:0000155">
    <property type="term" value="F:phosphorelay sensor kinase activity"/>
    <property type="evidence" value="ECO:0007669"/>
    <property type="project" value="InterPro"/>
</dbReference>
<feature type="transmembrane region" description="Helical" evidence="6">
    <location>
        <begin position="119"/>
        <end position="139"/>
    </location>
</feature>
<comment type="caution">
    <text evidence="9">The sequence shown here is derived from an EMBL/GenBank/DDBJ whole genome shotgun (WGS) entry which is preliminary data.</text>
</comment>
<dbReference type="Proteomes" id="UP000245168">
    <property type="component" value="Unassembled WGS sequence"/>
</dbReference>
<reference evidence="10" key="1">
    <citation type="submission" date="2018-05" db="EMBL/GenBank/DDBJ databases">
        <authorList>
            <person name="Liu B.-T."/>
        </authorList>
    </citation>
    <scope>NUCLEOTIDE SEQUENCE [LARGE SCALE GENOMIC DNA]</scope>
    <source>
        <strain evidence="10">WD6-1</strain>
    </source>
</reference>
<dbReference type="SUPFAM" id="SSF47384">
    <property type="entry name" value="Homodimeric domain of signal transducing histidine kinase"/>
    <property type="match status" value="1"/>
</dbReference>
<dbReference type="OrthoDB" id="9774458at2"/>
<organism evidence="9 10">
    <name type="scientific">Marinicauda salina</name>
    <dbReference type="NCBI Taxonomy" id="2135793"/>
    <lineage>
        <taxon>Bacteria</taxon>
        <taxon>Pseudomonadati</taxon>
        <taxon>Pseudomonadota</taxon>
        <taxon>Alphaproteobacteria</taxon>
        <taxon>Maricaulales</taxon>
        <taxon>Maricaulaceae</taxon>
        <taxon>Marinicauda</taxon>
    </lineage>
</organism>
<dbReference type="InterPro" id="IPR003661">
    <property type="entry name" value="HisK_dim/P_dom"/>
</dbReference>
<feature type="domain" description="Response regulatory" evidence="8">
    <location>
        <begin position="488"/>
        <end position="601"/>
    </location>
</feature>
<dbReference type="PANTHER" id="PTHR45339:SF1">
    <property type="entry name" value="HYBRID SIGNAL TRANSDUCTION HISTIDINE KINASE J"/>
    <property type="match status" value="1"/>
</dbReference>
<evidence type="ECO:0000256" key="5">
    <source>
        <dbReference type="PROSITE-ProRule" id="PRU00169"/>
    </source>
</evidence>
<keyword evidence="6" id="KW-0812">Transmembrane</keyword>
<keyword evidence="10" id="KW-1185">Reference proteome</keyword>
<evidence type="ECO:0000256" key="4">
    <source>
        <dbReference type="ARBA" id="ARBA00023012"/>
    </source>
</evidence>
<dbReference type="PROSITE" id="PS50110">
    <property type="entry name" value="RESPONSE_REGULATORY"/>
    <property type="match status" value="1"/>
</dbReference>
<dbReference type="InterPro" id="IPR005467">
    <property type="entry name" value="His_kinase_dom"/>
</dbReference>
<dbReference type="Gene3D" id="3.30.565.10">
    <property type="entry name" value="Histidine kinase-like ATPase, C-terminal domain"/>
    <property type="match status" value="1"/>
</dbReference>
<name>A0A2U2BRT9_9PROT</name>
<dbReference type="RefSeq" id="WP_109253454.1">
    <property type="nucleotide sequence ID" value="NZ_QEXV01000005.1"/>
</dbReference>
<evidence type="ECO:0000256" key="1">
    <source>
        <dbReference type="ARBA" id="ARBA00000085"/>
    </source>
</evidence>
<dbReference type="InterPro" id="IPR011006">
    <property type="entry name" value="CheY-like_superfamily"/>
</dbReference>
<protein>
    <recommendedName>
        <fullName evidence="2">histidine kinase</fullName>
        <ecNumber evidence="2">2.7.13.3</ecNumber>
    </recommendedName>
</protein>
<keyword evidence="3" id="KW-0597">Phosphoprotein</keyword>
<gene>
    <name evidence="9" type="ORF">DDZ18_11030</name>
</gene>
<evidence type="ECO:0000259" key="8">
    <source>
        <dbReference type="PROSITE" id="PS50110"/>
    </source>
</evidence>
<dbReference type="EC" id="2.7.13.3" evidence="2"/>
<feature type="transmembrane region" description="Helical" evidence="6">
    <location>
        <begin position="57"/>
        <end position="79"/>
    </location>
</feature>
<dbReference type="PANTHER" id="PTHR45339">
    <property type="entry name" value="HYBRID SIGNAL TRANSDUCTION HISTIDINE KINASE J"/>
    <property type="match status" value="1"/>
</dbReference>
<proteinExistence type="predicted"/>
<dbReference type="Gene3D" id="3.40.50.2300">
    <property type="match status" value="1"/>
</dbReference>
<feature type="transmembrane region" description="Helical" evidence="6">
    <location>
        <begin position="91"/>
        <end position="113"/>
    </location>
</feature>
<sequence>MGSEETRLDAHEQETRRRTAEARERLLSDSALMAVPLNIIVAGVLCVFLAGTTPVELLAGWFAAMGVAATGRFGIVWRARRAGKPVSAHGRFFYGALTATVGGLWGATPFLAAADAPPMALYACALIIPGISAAAAITSAADSRMVTAYTLPSLGLFTAWLAMQGSFHGYLLAGICAIYFFVLQRLTRNYARMLTEAVEANVYLEEAKRKTEAQTGALAELAEQHDAAARSAAEQARANAAVLANMSHEFGAPLNGVLGMAQLLEESGLDGEQARMVRRIRSSGEMLSRLVSDILDVSRIEAGRMELVLDDLTGEALAERIERVGRPIVDARGLDLKVEIAGEPELTLRADEGRLVQMLRIYVENVAAATETGKVCVRLHVERDGGGEGRLRAEVGDSAYCDCEAETEAAPIAPSEVEPDIADREAGAGLGLHLVTRLAGLMNGRAERRRTTDGKGAVLTFEARARLSSRADRYSDAERLTFGSRRLRILVGESDKARQSVLHGYLKSFNCAVACAADRVGLEEALNAAAYDAVVLGLSLDDCEPEDALAEIRAMASTASLTPVVRLSAELDEAVRSGGGETLMRSPVTGDAMREALSRALADDPAASRQLRKVG</sequence>
<dbReference type="SUPFAM" id="SSF52172">
    <property type="entry name" value="CheY-like"/>
    <property type="match status" value="1"/>
</dbReference>
<dbReference type="EMBL" id="QEXV01000005">
    <property type="protein sequence ID" value="PWE16731.1"/>
    <property type="molecule type" value="Genomic_DNA"/>
</dbReference>
<evidence type="ECO:0000256" key="2">
    <source>
        <dbReference type="ARBA" id="ARBA00012438"/>
    </source>
</evidence>
<feature type="transmembrane region" description="Helical" evidence="6">
    <location>
        <begin position="26"/>
        <end position="51"/>
    </location>
</feature>
<dbReference type="SMART" id="SM00388">
    <property type="entry name" value="HisKA"/>
    <property type="match status" value="1"/>
</dbReference>
<dbReference type="CDD" id="cd00082">
    <property type="entry name" value="HisKA"/>
    <property type="match status" value="1"/>
</dbReference>
<accession>A0A2U2BRT9</accession>
<comment type="catalytic activity">
    <reaction evidence="1">
        <text>ATP + protein L-histidine = ADP + protein N-phospho-L-histidine.</text>
        <dbReference type="EC" id="2.7.13.3"/>
    </reaction>
</comment>
<dbReference type="Pfam" id="PF00512">
    <property type="entry name" value="HisKA"/>
    <property type="match status" value="1"/>
</dbReference>
<dbReference type="InterPro" id="IPR001789">
    <property type="entry name" value="Sig_transdc_resp-reg_receiver"/>
</dbReference>
<evidence type="ECO:0000256" key="6">
    <source>
        <dbReference type="SAM" id="Phobius"/>
    </source>
</evidence>
<keyword evidence="6" id="KW-0472">Membrane</keyword>
<evidence type="ECO:0000313" key="9">
    <source>
        <dbReference type="EMBL" id="PWE16731.1"/>
    </source>
</evidence>
<comment type="caution">
    <text evidence="5">Lacks conserved residue(s) required for the propagation of feature annotation.</text>
</comment>
<dbReference type="PROSITE" id="PS50109">
    <property type="entry name" value="HIS_KIN"/>
    <property type="match status" value="1"/>
</dbReference>
<evidence type="ECO:0000259" key="7">
    <source>
        <dbReference type="PROSITE" id="PS50109"/>
    </source>
</evidence>
<feature type="domain" description="Histidine kinase" evidence="7">
    <location>
        <begin position="245"/>
        <end position="467"/>
    </location>
</feature>
<feature type="transmembrane region" description="Helical" evidence="6">
    <location>
        <begin position="169"/>
        <end position="186"/>
    </location>
</feature>
<keyword evidence="6" id="KW-1133">Transmembrane helix</keyword>
<evidence type="ECO:0000313" key="10">
    <source>
        <dbReference type="Proteomes" id="UP000245168"/>
    </source>
</evidence>
<keyword evidence="4" id="KW-0902">Two-component regulatory system</keyword>
<dbReference type="InterPro" id="IPR036890">
    <property type="entry name" value="HATPase_C_sf"/>
</dbReference>
<evidence type="ECO:0000256" key="3">
    <source>
        <dbReference type="ARBA" id="ARBA00022553"/>
    </source>
</evidence>